<gene>
    <name evidence="5" type="ORF">FYJ74_02070</name>
</gene>
<dbReference type="PANTHER" id="PTHR30290:SF38">
    <property type="entry name" value="D,D-DIPEPTIDE-BINDING PERIPLASMIC PROTEIN DDPA-RELATED"/>
    <property type="match status" value="1"/>
</dbReference>
<feature type="domain" description="Solute-binding protein family 5" evidence="4">
    <location>
        <begin position="70"/>
        <end position="418"/>
    </location>
</feature>
<accession>A0A6L5Y978</accession>
<dbReference type="GO" id="GO:0042597">
    <property type="term" value="C:periplasmic space"/>
    <property type="evidence" value="ECO:0007669"/>
    <property type="project" value="UniProtKB-ARBA"/>
</dbReference>
<dbReference type="InterPro" id="IPR023765">
    <property type="entry name" value="SBP_5_CS"/>
</dbReference>
<evidence type="ECO:0000313" key="5">
    <source>
        <dbReference type="EMBL" id="MST54839.1"/>
    </source>
</evidence>
<dbReference type="GO" id="GO:0043190">
    <property type="term" value="C:ATP-binding cassette (ABC) transporter complex"/>
    <property type="evidence" value="ECO:0007669"/>
    <property type="project" value="InterPro"/>
</dbReference>
<dbReference type="Proteomes" id="UP000473699">
    <property type="component" value="Unassembled WGS sequence"/>
</dbReference>
<feature type="chain" id="PRO_5026755846" evidence="3">
    <location>
        <begin position="23"/>
        <end position="505"/>
    </location>
</feature>
<dbReference type="CDD" id="cd00995">
    <property type="entry name" value="PBP2_NikA_DppA_OppA_like"/>
    <property type="match status" value="1"/>
</dbReference>
<evidence type="ECO:0000259" key="4">
    <source>
        <dbReference type="Pfam" id="PF00496"/>
    </source>
</evidence>
<keyword evidence="6" id="KW-1185">Reference proteome</keyword>
<dbReference type="Gene3D" id="3.40.190.10">
    <property type="entry name" value="Periplasmic binding protein-like II"/>
    <property type="match status" value="1"/>
</dbReference>
<keyword evidence="2 3" id="KW-0732">Signal</keyword>
<dbReference type="PROSITE" id="PS51257">
    <property type="entry name" value="PROKAR_LIPOPROTEIN"/>
    <property type="match status" value="1"/>
</dbReference>
<dbReference type="InterPro" id="IPR000914">
    <property type="entry name" value="SBP_5_dom"/>
</dbReference>
<dbReference type="Gene3D" id="3.10.105.10">
    <property type="entry name" value="Dipeptide-binding Protein, Domain 3"/>
    <property type="match status" value="1"/>
</dbReference>
<organism evidence="5 6">
    <name type="scientific">Pyramidobacter porci</name>
    <dbReference type="NCBI Taxonomy" id="2605789"/>
    <lineage>
        <taxon>Bacteria</taxon>
        <taxon>Thermotogati</taxon>
        <taxon>Synergistota</taxon>
        <taxon>Synergistia</taxon>
        <taxon>Synergistales</taxon>
        <taxon>Dethiosulfovibrionaceae</taxon>
        <taxon>Pyramidobacter</taxon>
    </lineage>
</organism>
<evidence type="ECO:0000256" key="3">
    <source>
        <dbReference type="SAM" id="SignalP"/>
    </source>
</evidence>
<dbReference type="Pfam" id="PF00496">
    <property type="entry name" value="SBP_bac_5"/>
    <property type="match status" value="1"/>
</dbReference>
<reference evidence="5 6" key="1">
    <citation type="submission" date="2019-08" db="EMBL/GenBank/DDBJ databases">
        <title>In-depth cultivation of the pig gut microbiome towards novel bacterial diversity and tailored functional studies.</title>
        <authorList>
            <person name="Wylensek D."/>
            <person name="Hitch T.C.A."/>
            <person name="Clavel T."/>
        </authorList>
    </citation>
    <scope>NUCLEOTIDE SEQUENCE [LARGE SCALE GENOMIC DNA]</scope>
    <source>
        <strain evidence="5 6">SM-530-WT-4B</strain>
    </source>
</reference>
<sequence>MNVKKTLLVSTALLGFAASCVAADLQTLNVGVPNDAKSMDPLKAVDTISFAMIKHINETLVTVDGRTKQLVPVLAERWEVLDPLTYKFYLKKGVKFHNGEEFTADDVVFSFQRALSNESVYAKSKAKYIDPQGFQVIDRHTLIVKTLTPFGGFLESMKHPYASIFNRKAVADAGGNYFRMPVGTGPYKFRRWLKGDRVELEAFGDYHGDKPHSQRLNFLTMADDSSRVIALETGKADLIYNVPVNDFDRLAEEGRVKVVKGTGHNLIYLGMNTQKGALKDPRVRMALEYAIDKDAFVQVVYQGKAVVPDGPLVSSSSFTPADSRRYPRDPAKAKQLLKEAGYADGLTFDLWITTRQDYVNGATVLQSMLQDVGVKVNIIVMESGVFDDRVTTNTQSLFISTWGMQTNRDAGQFWLSLFHSSSIGTTNWAVLDDKVVDENIELGNRSVEPAERQAAFQKVWARLDEVHPFVSLAVPNELYGGRKNLQGIEEFCDGRLNYLGRLIIE</sequence>
<dbReference type="InterPro" id="IPR039424">
    <property type="entry name" value="SBP_5"/>
</dbReference>
<evidence type="ECO:0000256" key="1">
    <source>
        <dbReference type="ARBA" id="ARBA00005695"/>
    </source>
</evidence>
<proteinExistence type="inferred from homology"/>
<dbReference type="Gene3D" id="3.90.76.10">
    <property type="entry name" value="Dipeptide-binding Protein, Domain 1"/>
    <property type="match status" value="1"/>
</dbReference>
<dbReference type="SUPFAM" id="SSF53850">
    <property type="entry name" value="Periplasmic binding protein-like II"/>
    <property type="match status" value="1"/>
</dbReference>
<dbReference type="EMBL" id="VUNH01000002">
    <property type="protein sequence ID" value="MST54839.1"/>
    <property type="molecule type" value="Genomic_DNA"/>
</dbReference>
<protein>
    <submittedName>
        <fullName evidence="5">ABC transporter substrate-binding protein</fullName>
    </submittedName>
</protein>
<dbReference type="PIRSF" id="PIRSF002741">
    <property type="entry name" value="MppA"/>
    <property type="match status" value="1"/>
</dbReference>
<evidence type="ECO:0000256" key="2">
    <source>
        <dbReference type="ARBA" id="ARBA00022729"/>
    </source>
</evidence>
<feature type="signal peptide" evidence="3">
    <location>
        <begin position="1"/>
        <end position="22"/>
    </location>
</feature>
<dbReference type="RefSeq" id="WP_154527960.1">
    <property type="nucleotide sequence ID" value="NZ_VUNH01000002.1"/>
</dbReference>
<dbReference type="GO" id="GO:1904680">
    <property type="term" value="F:peptide transmembrane transporter activity"/>
    <property type="evidence" value="ECO:0007669"/>
    <property type="project" value="TreeGrafter"/>
</dbReference>
<evidence type="ECO:0000313" key="6">
    <source>
        <dbReference type="Proteomes" id="UP000473699"/>
    </source>
</evidence>
<dbReference type="PANTHER" id="PTHR30290">
    <property type="entry name" value="PERIPLASMIC BINDING COMPONENT OF ABC TRANSPORTER"/>
    <property type="match status" value="1"/>
</dbReference>
<dbReference type="GO" id="GO:0015833">
    <property type="term" value="P:peptide transport"/>
    <property type="evidence" value="ECO:0007669"/>
    <property type="project" value="TreeGrafter"/>
</dbReference>
<name>A0A6L5Y978_9BACT</name>
<dbReference type="AlphaFoldDB" id="A0A6L5Y978"/>
<comment type="similarity">
    <text evidence="1">Belongs to the bacterial solute-binding protein 5 family.</text>
</comment>
<dbReference type="InterPro" id="IPR030678">
    <property type="entry name" value="Peptide/Ni-bd"/>
</dbReference>
<comment type="caution">
    <text evidence="5">The sequence shown here is derived from an EMBL/GenBank/DDBJ whole genome shotgun (WGS) entry which is preliminary data.</text>
</comment>
<dbReference type="PROSITE" id="PS01040">
    <property type="entry name" value="SBP_BACTERIAL_5"/>
    <property type="match status" value="1"/>
</dbReference>